<protein>
    <submittedName>
        <fullName evidence="1">Uncharacterized protein</fullName>
    </submittedName>
</protein>
<sequence>MKMLGQTQKEIHQFDVCGRVYYREVNYTGKEGELVAETVEALSHDEAETVFQNNLVEHARESNLTVDRVEITFTIDLTIAESDSDEPFLVH</sequence>
<name>A0A0B4ZQB9_PROMI</name>
<evidence type="ECO:0000313" key="1">
    <source>
        <dbReference type="EMBL" id="AJD76967.1"/>
    </source>
</evidence>
<organism evidence="1">
    <name type="scientific">Proteus mirabilis</name>
    <dbReference type="NCBI Taxonomy" id="584"/>
    <lineage>
        <taxon>Bacteria</taxon>
        <taxon>Pseudomonadati</taxon>
        <taxon>Pseudomonadota</taxon>
        <taxon>Gammaproteobacteria</taxon>
        <taxon>Enterobacterales</taxon>
        <taxon>Morganellaceae</taxon>
        <taxon>Proteus</taxon>
    </lineage>
</organism>
<dbReference type="AlphaFoldDB" id="A0A0B4ZQB9"/>
<reference evidence="1" key="1">
    <citation type="journal article" date="2015" name="J. Antimicrob. Chemother.">
        <title>Integration of the blaNDM-1 carbapenemase gene into Proteus genomic island 1 (PGI1-PmPEL) in a Proteus mirabilis clinical isolate.</title>
        <authorList>
            <person name="Girlich D."/>
            <person name="Dortet L."/>
            <person name="Poirel L."/>
            <person name="Nordmann P."/>
        </authorList>
    </citation>
    <scope>NUCLEOTIDE SEQUENCE</scope>
    <source>
        <strain evidence="1">PEL</strain>
    </source>
</reference>
<accession>A0A0B4ZQB9</accession>
<dbReference type="EMBL" id="KF856624">
    <property type="protein sequence ID" value="AJD76967.1"/>
    <property type="molecule type" value="Genomic_DNA"/>
</dbReference>
<proteinExistence type="predicted"/>